<dbReference type="FunCoup" id="A0A3Q3N899">
    <property type="interactions" value="40"/>
</dbReference>
<dbReference type="AlphaFoldDB" id="A0A3Q3N899"/>
<evidence type="ECO:0000256" key="19">
    <source>
        <dbReference type="SAM" id="MobiDB-lite"/>
    </source>
</evidence>
<feature type="compositionally biased region" description="Low complexity" evidence="19">
    <location>
        <begin position="165"/>
        <end position="201"/>
    </location>
</feature>
<dbReference type="InterPro" id="IPR042307">
    <property type="entry name" value="Reeler_sf"/>
</dbReference>
<dbReference type="GeneTree" id="ENSGT00940000164178"/>
<dbReference type="InParanoid" id="A0A3Q3N899"/>
<dbReference type="CDD" id="cd08760">
    <property type="entry name" value="Cyt_b561_FRRS1_like"/>
    <property type="match status" value="1"/>
</dbReference>
<evidence type="ECO:0000256" key="15">
    <source>
        <dbReference type="ARBA" id="ARBA00023004"/>
    </source>
</evidence>
<organism evidence="25 26">
    <name type="scientific">Mastacembelus armatus</name>
    <name type="common">zig-zag eel</name>
    <dbReference type="NCBI Taxonomy" id="205130"/>
    <lineage>
        <taxon>Eukaryota</taxon>
        <taxon>Metazoa</taxon>
        <taxon>Chordata</taxon>
        <taxon>Craniata</taxon>
        <taxon>Vertebrata</taxon>
        <taxon>Euteleostomi</taxon>
        <taxon>Actinopterygii</taxon>
        <taxon>Neopterygii</taxon>
        <taxon>Teleostei</taxon>
        <taxon>Neoteleostei</taxon>
        <taxon>Acanthomorphata</taxon>
        <taxon>Anabantaria</taxon>
        <taxon>Synbranchiformes</taxon>
        <taxon>Mastacembelidae</taxon>
        <taxon>Mastacembelus</taxon>
    </lineage>
</organism>
<feature type="transmembrane region" description="Helical" evidence="20">
    <location>
        <begin position="455"/>
        <end position="476"/>
    </location>
</feature>
<proteinExistence type="inferred from homology"/>
<reference evidence="25" key="2">
    <citation type="submission" date="2025-09" db="UniProtKB">
        <authorList>
            <consortium name="Ensembl"/>
        </authorList>
    </citation>
    <scope>IDENTIFICATION</scope>
</reference>
<evidence type="ECO:0000256" key="18">
    <source>
        <dbReference type="ARBA" id="ARBA00023180"/>
    </source>
</evidence>
<dbReference type="PANTHER" id="PTHR45828">
    <property type="entry name" value="CYTOCHROME B561/FERRIC REDUCTASE TRANSMEMBRANE"/>
    <property type="match status" value="1"/>
</dbReference>
<evidence type="ECO:0000259" key="22">
    <source>
        <dbReference type="PROSITE" id="PS50836"/>
    </source>
</evidence>
<keyword evidence="13" id="KW-0249">Electron transport</keyword>
<keyword evidence="16" id="KW-0044">Antibiotic</keyword>
<dbReference type="PANTHER" id="PTHR45828:SF9">
    <property type="entry name" value="CELL WALL INTEGRITY AND STRESS RESPONSE COMPONENT 4-LIKE-RELATED"/>
    <property type="match status" value="1"/>
</dbReference>
<evidence type="ECO:0000256" key="16">
    <source>
        <dbReference type="ARBA" id="ARBA00023022"/>
    </source>
</evidence>
<dbReference type="PROSITE" id="PS50836">
    <property type="entry name" value="DOMON"/>
    <property type="match status" value="1"/>
</dbReference>
<reference evidence="25" key="1">
    <citation type="submission" date="2025-08" db="UniProtKB">
        <authorList>
            <consortium name="Ensembl"/>
        </authorList>
    </citation>
    <scope>IDENTIFICATION</scope>
</reference>
<dbReference type="InterPro" id="IPR005018">
    <property type="entry name" value="DOMON_domain"/>
</dbReference>
<evidence type="ECO:0000256" key="1">
    <source>
        <dbReference type="ARBA" id="ARBA00001970"/>
    </source>
</evidence>
<comment type="similarity">
    <text evidence="5">Belongs to the FRRS1 family.</text>
</comment>
<keyword evidence="26" id="KW-1185">Reference proteome</keyword>
<dbReference type="InterPro" id="IPR051237">
    <property type="entry name" value="Ferric-chelate_Red/DefProt"/>
</dbReference>
<sequence length="587" mass="62360">MKHTVVLLLVCVARVVWCYGSGLVTPSCGDMRPQHGVAAQTSAAPFTVTTDSSSYSLGQAVKVTIKAQSGTSFEGFLLQAREVGGLSPVGSFALTADPAQLLACSEKANSAVSHRGDSDKTSVQVTWTPDAPGNGKSIQFHASFVQHFGTFWVGVTSSVLAFTGSSTSASTTPATSTTTPTTTTTTPTTSTTTPTTTTTGSKSNISSAGCGVDKVCLRNPSNCDPSVSTGCFFMSARMSPSRTSIRYEMTGPSNGYVSFGFSDDKSMGNDDIYICGIGSDGVVFLKHAFSTGEVTPQTIALGSVLNMTTSVQGTVISCSFTSMNTISTQRTTGFNNTYYIMFAYGPISNGQIQKHTDTFISADKVDLTTPTASSAEEDFPPILKAHGALMLISWMTTGSLGMITARHLKGVSRGLKLCGKDMWFVVHAVVMCVTVAATIIAFILAFSYTKDWSGGAHPVLGCLVMILSFLQPIVAFMRCAPQHSLRFLFNWTHAVNALVIKALAVAAILTGLEMVDNSVNQWMMSVMGGFIGWEALFFILLDVHLKWKVKHTETASQLTTYDNVIVVVYFLGNLAFLVALLVGIGRA</sequence>
<comment type="similarity">
    <text evidence="4">Belongs to the insect defense protein family.</text>
</comment>
<dbReference type="Gene3D" id="1.20.120.1770">
    <property type="match status" value="1"/>
</dbReference>
<evidence type="ECO:0000256" key="12">
    <source>
        <dbReference type="ARBA" id="ARBA00022859"/>
    </source>
</evidence>
<evidence type="ECO:0000256" key="11">
    <source>
        <dbReference type="ARBA" id="ARBA00022729"/>
    </source>
</evidence>
<dbReference type="FunFam" id="2.60.40.4060:FF:000003">
    <property type="entry name" value="Ferric chelate reductase 1"/>
    <property type="match status" value="1"/>
</dbReference>
<dbReference type="InterPro" id="IPR006593">
    <property type="entry name" value="Cyt_b561/ferric_Rdtase_TM"/>
</dbReference>
<name>A0A3Q3N899_9TELE</name>
<dbReference type="CDD" id="cd09628">
    <property type="entry name" value="DOMON_SDR_2_like"/>
    <property type="match status" value="1"/>
</dbReference>
<feature type="domain" description="DOMON" evidence="22">
    <location>
        <begin position="230"/>
        <end position="345"/>
    </location>
</feature>
<evidence type="ECO:0000256" key="7">
    <source>
        <dbReference type="ARBA" id="ARBA00022525"/>
    </source>
</evidence>
<feature type="transmembrane region" description="Helical" evidence="20">
    <location>
        <begin position="424"/>
        <end position="449"/>
    </location>
</feature>
<dbReference type="GeneID" id="113141577"/>
<keyword evidence="8" id="KW-0929">Antimicrobial</keyword>
<evidence type="ECO:0000256" key="5">
    <source>
        <dbReference type="ARBA" id="ARBA00009195"/>
    </source>
</evidence>
<protein>
    <submittedName>
        <fullName evidence="25">Putative ferric-chelate reductase 1</fullName>
    </submittedName>
</protein>
<evidence type="ECO:0000259" key="23">
    <source>
        <dbReference type="PROSITE" id="PS50939"/>
    </source>
</evidence>
<evidence type="ECO:0000256" key="3">
    <source>
        <dbReference type="ARBA" id="ARBA00004613"/>
    </source>
</evidence>
<dbReference type="Gene3D" id="2.60.40.4060">
    <property type="entry name" value="Reeler domain"/>
    <property type="match status" value="1"/>
</dbReference>
<evidence type="ECO:0000259" key="24">
    <source>
        <dbReference type="PROSITE" id="PS51019"/>
    </source>
</evidence>
<evidence type="ECO:0000313" key="25">
    <source>
        <dbReference type="Ensembl" id="ENSMAMP00000028429.1"/>
    </source>
</evidence>
<dbReference type="SMART" id="SM00664">
    <property type="entry name" value="DoH"/>
    <property type="match status" value="1"/>
</dbReference>
<dbReference type="SMART" id="SM00665">
    <property type="entry name" value="B561"/>
    <property type="match status" value="1"/>
</dbReference>
<keyword evidence="11 21" id="KW-0732">Signal</keyword>
<evidence type="ECO:0000256" key="10">
    <source>
        <dbReference type="ARBA" id="ARBA00022692"/>
    </source>
</evidence>
<feature type="transmembrane region" description="Helical" evidence="20">
    <location>
        <begin position="564"/>
        <end position="584"/>
    </location>
</feature>
<comment type="cofactor">
    <cofactor evidence="1">
        <name>heme b</name>
        <dbReference type="ChEBI" id="CHEBI:60344"/>
    </cofactor>
</comment>
<evidence type="ECO:0000256" key="9">
    <source>
        <dbReference type="ARBA" id="ARBA00022588"/>
    </source>
</evidence>
<feature type="domain" description="Reelin" evidence="24">
    <location>
        <begin position="9"/>
        <end position="173"/>
    </location>
</feature>
<feature type="transmembrane region" description="Helical" evidence="20">
    <location>
        <begin position="385"/>
        <end position="403"/>
    </location>
</feature>
<dbReference type="GO" id="GO:0005576">
    <property type="term" value="C:extracellular region"/>
    <property type="evidence" value="ECO:0007669"/>
    <property type="project" value="UniProtKB-SubCell"/>
</dbReference>
<evidence type="ECO:0000256" key="20">
    <source>
        <dbReference type="SAM" id="Phobius"/>
    </source>
</evidence>
<dbReference type="GO" id="GO:0042742">
    <property type="term" value="P:defense response to bacterium"/>
    <property type="evidence" value="ECO:0007669"/>
    <property type="project" value="UniProtKB-KW"/>
</dbReference>
<dbReference type="STRING" id="205130.ENSMAMP00000028429"/>
<evidence type="ECO:0000256" key="8">
    <source>
        <dbReference type="ARBA" id="ARBA00022529"/>
    </source>
</evidence>
<dbReference type="RefSeq" id="XP_026181870.1">
    <property type="nucleotide sequence ID" value="XM_026326085.2"/>
</dbReference>
<feature type="transmembrane region" description="Helical" evidence="20">
    <location>
        <begin position="522"/>
        <end position="543"/>
    </location>
</feature>
<feature type="signal peptide" evidence="21">
    <location>
        <begin position="1"/>
        <end position="18"/>
    </location>
</feature>
<keyword evidence="18" id="KW-0325">Glycoprotein</keyword>
<dbReference type="Pfam" id="PF02014">
    <property type="entry name" value="Reeler"/>
    <property type="match status" value="1"/>
</dbReference>
<evidence type="ECO:0000256" key="13">
    <source>
        <dbReference type="ARBA" id="ARBA00022982"/>
    </source>
</evidence>
<evidence type="ECO:0000256" key="2">
    <source>
        <dbReference type="ARBA" id="ARBA00004141"/>
    </source>
</evidence>
<dbReference type="CDD" id="cd08544">
    <property type="entry name" value="Reeler"/>
    <property type="match status" value="1"/>
</dbReference>
<keyword evidence="17 20" id="KW-0472">Membrane</keyword>
<dbReference type="Pfam" id="PF03351">
    <property type="entry name" value="DOMON"/>
    <property type="match status" value="1"/>
</dbReference>
<feature type="domain" description="Cytochrome b561" evidence="23">
    <location>
        <begin position="349"/>
        <end position="550"/>
    </location>
</feature>
<evidence type="ECO:0000313" key="26">
    <source>
        <dbReference type="Proteomes" id="UP000261640"/>
    </source>
</evidence>
<dbReference type="GO" id="GO:0016020">
    <property type="term" value="C:membrane"/>
    <property type="evidence" value="ECO:0007669"/>
    <property type="project" value="UniProtKB-SubCell"/>
</dbReference>
<evidence type="ECO:0000256" key="6">
    <source>
        <dbReference type="ARBA" id="ARBA00022448"/>
    </source>
</evidence>
<feature type="region of interest" description="Disordered" evidence="19">
    <location>
        <begin position="165"/>
        <end position="204"/>
    </location>
</feature>
<evidence type="ECO:0000256" key="21">
    <source>
        <dbReference type="SAM" id="SignalP"/>
    </source>
</evidence>
<keyword evidence="6" id="KW-0813">Transport</keyword>
<dbReference type="Ensembl" id="ENSMAMT00000029168.2">
    <property type="protein sequence ID" value="ENSMAMP00000028429.1"/>
    <property type="gene ID" value="ENSMAMG00000019142.2"/>
</dbReference>
<keyword evidence="12" id="KW-0391">Immunity</keyword>
<keyword evidence="7" id="KW-0964">Secreted</keyword>
<keyword evidence="14 20" id="KW-1133">Transmembrane helix</keyword>
<dbReference type="PROSITE" id="PS51019">
    <property type="entry name" value="REELIN"/>
    <property type="match status" value="1"/>
</dbReference>
<dbReference type="PROSITE" id="PS50939">
    <property type="entry name" value="CYTOCHROME_B561"/>
    <property type="match status" value="1"/>
</dbReference>
<evidence type="ECO:0000256" key="14">
    <source>
        <dbReference type="ARBA" id="ARBA00022989"/>
    </source>
</evidence>
<keyword evidence="10 20" id="KW-0812">Transmembrane</keyword>
<feature type="transmembrane region" description="Helical" evidence="20">
    <location>
        <begin position="488"/>
        <end position="510"/>
    </location>
</feature>
<dbReference type="Proteomes" id="UP000261640">
    <property type="component" value="Unplaced"/>
</dbReference>
<evidence type="ECO:0000256" key="4">
    <source>
        <dbReference type="ARBA" id="ARBA00008501"/>
    </source>
</evidence>
<comment type="subcellular location">
    <subcellularLocation>
        <location evidence="2">Membrane</location>
        <topology evidence="2">Multi-pass membrane protein</topology>
    </subcellularLocation>
    <subcellularLocation>
        <location evidence="3">Secreted</location>
    </subcellularLocation>
</comment>
<evidence type="ECO:0000256" key="17">
    <source>
        <dbReference type="ARBA" id="ARBA00023136"/>
    </source>
</evidence>
<dbReference type="OrthoDB" id="2419613at2759"/>
<keyword evidence="9" id="KW-0399">Innate immunity</keyword>
<dbReference type="InterPro" id="IPR002861">
    <property type="entry name" value="Reeler_dom"/>
</dbReference>
<dbReference type="GO" id="GO:0045087">
    <property type="term" value="P:innate immune response"/>
    <property type="evidence" value="ECO:0007669"/>
    <property type="project" value="UniProtKB-KW"/>
</dbReference>
<feature type="chain" id="PRO_5018521097" evidence="21">
    <location>
        <begin position="19"/>
        <end position="587"/>
    </location>
</feature>
<keyword evidence="15" id="KW-0408">Iron</keyword>
<accession>A0A3Q3N899</accession>